<protein>
    <submittedName>
        <fullName evidence="5">Pimeloyl-ACP methyl ester carboxylesterase</fullName>
    </submittedName>
</protein>
<dbReference type="SUPFAM" id="SSF53474">
    <property type="entry name" value="alpha/beta-Hydrolases"/>
    <property type="match status" value="1"/>
</dbReference>
<name>A0A841CLG8_9PSEU</name>
<keyword evidence="6" id="KW-1185">Reference proteome</keyword>
<dbReference type="Proteomes" id="UP000547510">
    <property type="component" value="Unassembled WGS sequence"/>
</dbReference>
<evidence type="ECO:0000256" key="2">
    <source>
        <dbReference type="ARBA" id="ARBA00022801"/>
    </source>
</evidence>
<evidence type="ECO:0000313" key="5">
    <source>
        <dbReference type="EMBL" id="MBB5956845.1"/>
    </source>
</evidence>
<dbReference type="InterPro" id="IPR051601">
    <property type="entry name" value="Serine_prot/Carboxylest_S33"/>
</dbReference>
<evidence type="ECO:0000256" key="3">
    <source>
        <dbReference type="SAM" id="SignalP"/>
    </source>
</evidence>
<feature type="chain" id="PRO_5032407229" evidence="3">
    <location>
        <begin position="25"/>
        <end position="454"/>
    </location>
</feature>
<feature type="signal peptide" evidence="3">
    <location>
        <begin position="1"/>
        <end position="24"/>
    </location>
</feature>
<comment type="similarity">
    <text evidence="1">Belongs to the peptidase S33 family.</text>
</comment>
<sequence length="454" mass="49380">MRKPITITAAVLSLLTATATPASAGQRWQDCGDGIRCTNVTVPADWARPAGPKTTLRLAKLPARQHKQGTVFVNLGGPGEQIAYLPHVKDALADLAASFDVVLADPRGFGGSSGITCPVPSPQRAEYVFDDQETFDRYRAENHTFGTRCTEAAGPLAGNLNSWQVARDMDAMRAALGERKLNYYGNSYGTVFGQAYAEFFPDRVGRFYLDSVFDHTNRSLVDWVGAKASADERNLHRMAEWCSGDAQCALHGRDVLRVWTEVLARAPIPASSGGTVSAARIVARSFGDDRVEWVELARSLAEAHAGDASRFTVDVGARDPDLSRIMLCADFRYPTRYQDLKALETQVRQVAPLIGWRQVWITANHCAGLPRTTMFAQHPFRAAVPALVVNGDHDAVTPPAHGRRVAAQLIGSRYLQVPSGHAVYWRGNACVRGHVHRYFATGVLPAAGTVCPGD</sequence>
<dbReference type="GO" id="GO:0016787">
    <property type="term" value="F:hydrolase activity"/>
    <property type="evidence" value="ECO:0007669"/>
    <property type="project" value="UniProtKB-KW"/>
</dbReference>
<evidence type="ECO:0000256" key="1">
    <source>
        <dbReference type="ARBA" id="ARBA00010088"/>
    </source>
</evidence>
<keyword evidence="2" id="KW-0378">Hydrolase</keyword>
<keyword evidence="3" id="KW-0732">Signal</keyword>
<dbReference type="PANTHER" id="PTHR43248">
    <property type="entry name" value="2-SUCCINYL-6-HYDROXY-2,4-CYCLOHEXADIENE-1-CARBOXYLATE SYNTHASE"/>
    <property type="match status" value="1"/>
</dbReference>
<evidence type="ECO:0000259" key="4">
    <source>
        <dbReference type="Pfam" id="PF00561"/>
    </source>
</evidence>
<dbReference type="Gene3D" id="3.40.50.1820">
    <property type="entry name" value="alpha/beta hydrolase"/>
    <property type="match status" value="1"/>
</dbReference>
<feature type="domain" description="AB hydrolase-1" evidence="4">
    <location>
        <begin position="76"/>
        <end position="425"/>
    </location>
</feature>
<dbReference type="EMBL" id="JACHJN010000005">
    <property type="protein sequence ID" value="MBB5956845.1"/>
    <property type="molecule type" value="Genomic_DNA"/>
</dbReference>
<evidence type="ECO:0000313" key="6">
    <source>
        <dbReference type="Proteomes" id="UP000547510"/>
    </source>
</evidence>
<organism evidence="5 6">
    <name type="scientific">Saccharothrix tamanrassetensis</name>
    <dbReference type="NCBI Taxonomy" id="1051531"/>
    <lineage>
        <taxon>Bacteria</taxon>
        <taxon>Bacillati</taxon>
        <taxon>Actinomycetota</taxon>
        <taxon>Actinomycetes</taxon>
        <taxon>Pseudonocardiales</taxon>
        <taxon>Pseudonocardiaceae</taxon>
        <taxon>Saccharothrix</taxon>
    </lineage>
</organism>
<dbReference type="InterPro" id="IPR029058">
    <property type="entry name" value="AB_hydrolase_fold"/>
</dbReference>
<dbReference type="AlphaFoldDB" id="A0A841CLG8"/>
<dbReference type="RefSeq" id="WP_184691636.1">
    <property type="nucleotide sequence ID" value="NZ_JACHJN010000005.1"/>
</dbReference>
<comment type="caution">
    <text evidence="5">The sequence shown here is derived from an EMBL/GenBank/DDBJ whole genome shotgun (WGS) entry which is preliminary data.</text>
</comment>
<reference evidence="5 6" key="1">
    <citation type="submission" date="2020-08" db="EMBL/GenBank/DDBJ databases">
        <title>Genomic Encyclopedia of Type Strains, Phase III (KMG-III): the genomes of soil and plant-associated and newly described type strains.</title>
        <authorList>
            <person name="Whitman W."/>
        </authorList>
    </citation>
    <scope>NUCLEOTIDE SEQUENCE [LARGE SCALE GENOMIC DNA]</scope>
    <source>
        <strain evidence="5 6">CECT 8640</strain>
    </source>
</reference>
<dbReference type="InterPro" id="IPR000073">
    <property type="entry name" value="AB_hydrolase_1"/>
</dbReference>
<gene>
    <name evidence="5" type="ORF">FHS29_003438</name>
</gene>
<dbReference type="Pfam" id="PF00561">
    <property type="entry name" value="Abhydrolase_1"/>
    <property type="match status" value="1"/>
</dbReference>
<accession>A0A841CLG8</accession>
<proteinExistence type="inferred from homology"/>
<dbReference type="PANTHER" id="PTHR43248:SF25">
    <property type="entry name" value="AB HYDROLASE-1 DOMAIN-CONTAINING PROTEIN-RELATED"/>
    <property type="match status" value="1"/>
</dbReference>